<dbReference type="PANTHER" id="PTHR46847">
    <property type="entry name" value="D-ALLOSE-BINDING PERIPLASMIC PROTEIN-RELATED"/>
    <property type="match status" value="1"/>
</dbReference>
<dbReference type="Pfam" id="PF13407">
    <property type="entry name" value="Peripla_BP_4"/>
    <property type="match status" value="1"/>
</dbReference>
<dbReference type="PROSITE" id="PS51257">
    <property type="entry name" value="PROKAR_LIPOPROTEIN"/>
    <property type="match status" value="1"/>
</dbReference>
<dbReference type="CDD" id="cd06309">
    <property type="entry name" value="PBP1_galactofuranose_YtfQ-like"/>
    <property type="match status" value="1"/>
</dbReference>
<evidence type="ECO:0000256" key="1">
    <source>
        <dbReference type="ARBA" id="ARBA00004196"/>
    </source>
</evidence>
<dbReference type="Gene3D" id="3.40.50.2300">
    <property type="match status" value="2"/>
</dbReference>
<evidence type="ECO:0000259" key="6">
    <source>
        <dbReference type="Pfam" id="PF13407"/>
    </source>
</evidence>
<comment type="subcellular location">
    <subcellularLocation>
        <location evidence="1">Cell envelope</location>
    </subcellularLocation>
</comment>
<dbReference type="HOGENOM" id="CLU_037628_3_2_9"/>
<protein>
    <recommendedName>
        <fullName evidence="6">Periplasmic binding protein domain-containing protein</fullName>
    </recommendedName>
</protein>
<keyword evidence="3 5" id="KW-0732">Signal</keyword>
<accession>A8RTB0</accession>
<dbReference type="InterPro" id="IPR025997">
    <property type="entry name" value="SBP_2_dom"/>
</dbReference>
<feature type="compositionally biased region" description="Low complexity" evidence="4">
    <location>
        <begin position="33"/>
        <end position="43"/>
    </location>
</feature>
<dbReference type="InterPro" id="IPR028082">
    <property type="entry name" value="Peripla_BP_I"/>
</dbReference>
<dbReference type="Proteomes" id="UP000005396">
    <property type="component" value="Unassembled WGS sequence"/>
</dbReference>
<feature type="domain" description="Periplasmic binding protein" evidence="6">
    <location>
        <begin position="80"/>
        <end position="332"/>
    </location>
</feature>
<dbReference type="EMBL" id="ABCC02000032">
    <property type="protein sequence ID" value="EDP16172.1"/>
    <property type="molecule type" value="Genomic_DNA"/>
</dbReference>
<feature type="region of interest" description="Disordered" evidence="4">
    <location>
        <begin position="30"/>
        <end position="56"/>
    </location>
</feature>
<evidence type="ECO:0000256" key="2">
    <source>
        <dbReference type="ARBA" id="ARBA00007639"/>
    </source>
</evidence>
<evidence type="ECO:0000256" key="5">
    <source>
        <dbReference type="SAM" id="SignalP"/>
    </source>
</evidence>
<gene>
    <name evidence="7" type="ORF">CLOBOL_03609</name>
</gene>
<comment type="similarity">
    <text evidence="2">Belongs to the bacterial solute-binding protein 2 family.</text>
</comment>
<dbReference type="GO" id="GO:0030246">
    <property type="term" value="F:carbohydrate binding"/>
    <property type="evidence" value="ECO:0007669"/>
    <property type="project" value="UniProtKB-ARBA"/>
</dbReference>
<dbReference type="PANTHER" id="PTHR46847:SF3">
    <property type="entry name" value="GALACTOFURANOSE-BINDING PROTEIN YTFQ"/>
    <property type="match status" value="1"/>
</dbReference>
<feature type="chain" id="PRO_5039119272" description="Periplasmic binding protein domain-containing protein" evidence="5">
    <location>
        <begin position="23"/>
        <end position="358"/>
    </location>
</feature>
<evidence type="ECO:0000313" key="8">
    <source>
        <dbReference type="Proteomes" id="UP000005396"/>
    </source>
</evidence>
<dbReference type="RefSeq" id="WP_002565100.1">
    <property type="nucleotide sequence ID" value="NZ_DS480689.1"/>
</dbReference>
<reference evidence="7 8" key="1">
    <citation type="submission" date="2007-08" db="EMBL/GenBank/DDBJ databases">
        <authorList>
            <person name="Fulton L."/>
            <person name="Clifton S."/>
            <person name="Fulton B."/>
            <person name="Xu J."/>
            <person name="Minx P."/>
            <person name="Pepin K.H."/>
            <person name="Johnson M."/>
            <person name="Thiruvilangam P."/>
            <person name="Bhonagiri V."/>
            <person name="Nash W.E."/>
            <person name="Mardis E.R."/>
            <person name="Wilson R.K."/>
        </authorList>
    </citation>
    <scope>NUCLEOTIDE SEQUENCE [LARGE SCALE GENOMIC DNA]</scope>
    <source>
        <strain evidence="8">ATCC BAA-613 / DSM 15670 / CCUG 46953 / JCM 12243 / WAL 16351</strain>
    </source>
</reference>
<evidence type="ECO:0000313" key="7">
    <source>
        <dbReference type="EMBL" id="EDP16172.1"/>
    </source>
</evidence>
<dbReference type="AlphaFoldDB" id="A8RTB0"/>
<dbReference type="PaxDb" id="411902-CLOBOL_03609"/>
<evidence type="ECO:0000256" key="3">
    <source>
        <dbReference type="ARBA" id="ARBA00022729"/>
    </source>
</evidence>
<evidence type="ECO:0000256" key="4">
    <source>
        <dbReference type="SAM" id="MobiDB-lite"/>
    </source>
</evidence>
<dbReference type="SUPFAM" id="SSF53822">
    <property type="entry name" value="Periplasmic binding protein-like I"/>
    <property type="match status" value="1"/>
</dbReference>
<sequence>MRKKGLAMLMAGIMIVSSCVMGCAKDDSNDIPAKTSAAASETEAQSEKAGTDTTQKVSGEIKGDINGDGIFKVGFSELAIDGAWRVAQVDSMQKEAESRGYEFVMSNAELDTAKQISDVEDLLTQDLDFLFIAPIDMEAIMPAIEAAKAKGVPTILLDREANGTPGVDYICTILSNYIWQGEACADWLSENGGADSYKIVQITGKVGGSDVRDRQAGFETGVKKYENMEIVATQSGEWSRTEAQKVMQNIIQSTGGDFNVVYCHNDEMALGVVLALKAAGMNPGTDVKVIAIDGQAEAVEAIIAGEMNCIATCNPRFGPVAFDTMEKYLNEEKLEHIINNEEYIIDSTNAEEKLPDAF</sequence>
<dbReference type="GO" id="GO:0030313">
    <property type="term" value="C:cell envelope"/>
    <property type="evidence" value="ECO:0007669"/>
    <property type="project" value="UniProtKB-SubCell"/>
</dbReference>
<feature type="signal peptide" evidence="5">
    <location>
        <begin position="1"/>
        <end position="22"/>
    </location>
</feature>
<name>A8RTB0_ENTBW</name>
<organism evidence="7 8">
    <name type="scientific">Enterocloster bolteae (strain ATCC BAA-613 / DSM 15670 / CCUG 46953 / JCM 12243 / WAL 16351)</name>
    <name type="common">Clostridium bolteae</name>
    <dbReference type="NCBI Taxonomy" id="411902"/>
    <lineage>
        <taxon>Bacteria</taxon>
        <taxon>Bacillati</taxon>
        <taxon>Bacillota</taxon>
        <taxon>Clostridia</taxon>
        <taxon>Lachnospirales</taxon>
        <taxon>Lachnospiraceae</taxon>
        <taxon>Enterocloster</taxon>
    </lineage>
</organism>
<proteinExistence type="inferred from homology"/>
<comment type="caution">
    <text evidence="7">The sequence shown here is derived from an EMBL/GenBank/DDBJ whole genome shotgun (WGS) entry which is preliminary data.</text>
</comment>
<reference evidence="7 8" key="2">
    <citation type="submission" date="2007-09" db="EMBL/GenBank/DDBJ databases">
        <title>Draft genome sequence of Clostridium bolteae (ATCC BAA-613).</title>
        <authorList>
            <person name="Sudarsanam P."/>
            <person name="Ley R."/>
            <person name="Guruge J."/>
            <person name="Turnbaugh P.J."/>
            <person name="Mahowald M."/>
            <person name="Liep D."/>
            <person name="Gordon J."/>
        </authorList>
    </citation>
    <scope>NUCLEOTIDE SEQUENCE [LARGE SCALE GENOMIC DNA]</scope>
    <source>
        <strain evidence="8">ATCC BAA-613 / DSM 15670 / CCUG 46953 / JCM 12243 / WAL 16351</strain>
    </source>
</reference>
<dbReference type="eggNOG" id="COG1879">
    <property type="taxonomic scope" value="Bacteria"/>
</dbReference>